<reference evidence="2 3" key="1">
    <citation type="submission" date="2023-02" db="EMBL/GenBank/DDBJ databases">
        <title>LHISI_Scaffold_Assembly.</title>
        <authorList>
            <person name="Stuart O.P."/>
            <person name="Cleave R."/>
            <person name="Magrath M.J.L."/>
            <person name="Mikheyev A.S."/>
        </authorList>
    </citation>
    <scope>NUCLEOTIDE SEQUENCE [LARGE SCALE GENOMIC DNA]</scope>
    <source>
        <strain evidence="2">Daus_M_001</strain>
        <tissue evidence="2">Leg muscle</tissue>
    </source>
</reference>
<feature type="region of interest" description="Disordered" evidence="1">
    <location>
        <begin position="187"/>
        <end position="228"/>
    </location>
</feature>
<evidence type="ECO:0008006" key="4">
    <source>
        <dbReference type="Google" id="ProtNLM"/>
    </source>
</evidence>
<evidence type="ECO:0000256" key="1">
    <source>
        <dbReference type="SAM" id="MobiDB-lite"/>
    </source>
</evidence>
<accession>A0ABQ9IHR2</accession>
<gene>
    <name evidence="2" type="ORF">PR048_001221</name>
</gene>
<protein>
    <recommendedName>
        <fullName evidence="4">Gag protein</fullName>
    </recommendedName>
</protein>
<dbReference type="EMBL" id="JARBHB010000001">
    <property type="protein sequence ID" value="KAJ8895881.1"/>
    <property type="molecule type" value="Genomic_DNA"/>
</dbReference>
<dbReference type="Pfam" id="PF14223">
    <property type="entry name" value="Retrotran_gag_2"/>
    <property type="match status" value="1"/>
</dbReference>
<evidence type="ECO:0000313" key="3">
    <source>
        <dbReference type="Proteomes" id="UP001159363"/>
    </source>
</evidence>
<dbReference type="Proteomes" id="UP001159363">
    <property type="component" value="Chromosome 1"/>
</dbReference>
<proteinExistence type="predicted"/>
<comment type="caution">
    <text evidence="2">The sequence shown here is derived from an EMBL/GenBank/DDBJ whole genome shotgun (WGS) entry which is preliminary data.</text>
</comment>
<name>A0ABQ9IHR2_9NEOP</name>
<evidence type="ECO:0000313" key="2">
    <source>
        <dbReference type="EMBL" id="KAJ8895881.1"/>
    </source>
</evidence>
<sequence length="228" mass="26489">MAEDTEIKRVVVLREEENYHSLSIRTEAELVNRNCWKAVEPGFGDAKLTDLNDEQAQVNRKARAYIFSVVRDSILKDIGDIPLAKEIWVVLSNLYNTFTLLHCVITLKEIMNVTDTPELSMSDYFAKIQSLNRKLLRGGIEFSDQCIAMIMLAGLPLEEYDGVVRNMEDNGRVNTVEVKRKLLTEERRRARTSSTMKEDEEQANFVSRHQYDRRGMENEEFNQEKTYQ</sequence>
<organism evidence="2 3">
    <name type="scientific">Dryococelus australis</name>
    <dbReference type="NCBI Taxonomy" id="614101"/>
    <lineage>
        <taxon>Eukaryota</taxon>
        <taxon>Metazoa</taxon>
        <taxon>Ecdysozoa</taxon>
        <taxon>Arthropoda</taxon>
        <taxon>Hexapoda</taxon>
        <taxon>Insecta</taxon>
        <taxon>Pterygota</taxon>
        <taxon>Neoptera</taxon>
        <taxon>Polyneoptera</taxon>
        <taxon>Phasmatodea</taxon>
        <taxon>Verophasmatodea</taxon>
        <taxon>Anareolatae</taxon>
        <taxon>Phasmatidae</taxon>
        <taxon>Eurycanthinae</taxon>
        <taxon>Dryococelus</taxon>
    </lineage>
</organism>
<keyword evidence="3" id="KW-1185">Reference proteome</keyword>